<evidence type="ECO:0000256" key="5">
    <source>
        <dbReference type="ARBA" id="ARBA00022833"/>
    </source>
</evidence>
<keyword evidence="2" id="KW-0479">Metal-binding</keyword>
<dbReference type="PANTHER" id="PTHR23226:SF366">
    <property type="entry name" value="ZINC FINGER PROTEIN ZFP2"/>
    <property type="match status" value="1"/>
</dbReference>
<proteinExistence type="predicted"/>
<dbReference type="FunFam" id="3.30.160.60:FF:002343">
    <property type="entry name" value="Zinc finger protein 33A"/>
    <property type="match status" value="1"/>
</dbReference>
<reference evidence="10 11" key="1">
    <citation type="journal article" date="2005" name="Nature">
        <title>Genome sequence, comparative analysis and haplotype structure of the domestic dog.</title>
        <authorList>
            <consortium name="Broad Sequencing Platform"/>
            <person name="Lindblad-Toh K."/>
            <person name="Wade C.M."/>
            <person name="Mikkelsen T.S."/>
            <person name="Karlsson E.K."/>
            <person name="Jaffe D.B."/>
            <person name="Kamal M."/>
            <person name="Clamp M."/>
            <person name="Chang J.L."/>
            <person name="Kulbokas E.J. III"/>
            <person name="Zody M.C."/>
            <person name="Mauceli E."/>
            <person name="Xie X."/>
            <person name="Breen M."/>
            <person name="Wayne R.K."/>
            <person name="Ostrander E.A."/>
            <person name="Ponting C.P."/>
            <person name="Galibert F."/>
            <person name="Smith D.R."/>
            <person name="DeJong P.J."/>
            <person name="Kirkness E."/>
            <person name="Alvarez P."/>
            <person name="Biagi T."/>
            <person name="Brockman W."/>
            <person name="Butler J."/>
            <person name="Chin C.W."/>
            <person name="Cook A."/>
            <person name="Cuff J."/>
            <person name="Daly M.J."/>
            <person name="DeCaprio D."/>
            <person name="Gnerre S."/>
            <person name="Grabherr M."/>
            <person name="Kellis M."/>
            <person name="Kleber M."/>
            <person name="Bardeleben C."/>
            <person name="Goodstadt L."/>
            <person name="Heger A."/>
            <person name="Hitte C."/>
            <person name="Kim L."/>
            <person name="Koepfli K.P."/>
            <person name="Parker H.G."/>
            <person name="Pollinger J.P."/>
            <person name="Searle S.M."/>
            <person name="Sutter N.B."/>
            <person name="Thomas R."/>
            <person name="Webber C."/>
            <person name="Baldwin J."/>
            <person name="Abebe A."/>
            <person name="Abouelleil A."/>
            <person name="Aftuck L."/>
            <person name="Ait-Zahra M."/>
            <person name="Aldredge T."/>
            <person name="Allen N."/>
            <person name="An P."/>
            <person name="Anderson S."/>
            <person name="Antoine C."/>
            <person name="Arachchi H."/>
            <person name="Aslam A."/>
            <person name="Ayotte L."/>
            <person name="Bachantsang P."/>
            <person name="Barry A."/>
            <person name="Bayul T."/>
            <person name="Benamara M."/>
            <person name="Berlin A."/>
            <person name="Bessette D."/>
            <person name="Blitshteyn B."/>
            <person name="Bloom T."/>
            <person name="Blye J."/>
            <person name="Boguslavskiy L."/>
            <person name="Bonnet C."/>
            <person name="Boukhgalter B."/>
            <person name="Brown A."/>
            <person name="Cahill P."/>
            <person name="Calixte N."/>
            <person name="Camarata J."/>
            <person name="Cheshatsang Y."/>
            <person name="Chu J."/>
            <person name="Citroen M."/>
            <person name="Collymore A."/>
            <person name="Cooke P."/>
            <person name="Dawoe T."/>
            <person name="Daza R."/>
            <person name="Decktor K."/>
            <person name="DeGray S."/>
            <person name="Dhargay N."/>
            <person name="Dooley K."/>
            <person name="Dooley K."/>
            <person name="Dorje P."/>
            <person name="Dorjee K."/>
            <person name="Dorris L."/>
            <person name="Duffey N."/>
            <person name="Dupes A."/>
            <person name="Egbiremolen O."/>
            <person name="Elong R."/>
            <person name="Falk J."/>
            <person name="Farina A."/>
            <person name="Faro S."/>
            <person name="Ferguson D."/>
            <person name="Ferreira P."/>
            <person name="Fisher S."/>
            <person name="FitzGerald M."/>
            <person name="Foley K."/>
            <person name="Foley C."/>
            <person name="Franke A."/>
            <person name="Friedrich D."/>
            <person name="Gage D."/>
            <person name="Garber M."/>
            <person name="Gearin G."/>
            <person name="Giannoukos G."/>
            <person name="Goode T."/>
            <person name="Goyette A."/>
            <person name="Graham J."/>
            <person name="Grandbois E."/>
            <person name="Gyaltsen K."/>
            <person name="Hafez N."/>
            <person name="Hagopian D."/>
            <person name="Hagos B."/>
            <person name="Hall J."/>
            <person name="Healy C."/>
            <person name="Hegarty R."/>
            <person name="Honan T."/>
            <person name="Horn A."/>
            <person name="Houde N."/>
            <person name="Hughes L."/>
            <person name="Hunnicutt L."/>
            <person name="Husby M."/>
            <person name="Jester B."/>
            <person name="Jones C."/>
            <person name="Kamat A."/>
            <person name="Kanga B."/>
            <person name="Kells C."/>
            <person name="Khazanovich D."/>
            <person name="Kieu A.C."/>
            <person name="Kisner P."/>
            <person name="Kumar M."/>
            <person name="Lance K."/>
            <person name="Landers T."/>
            <person name="Lara M."/>
            <person name="Lee W."/>
            <person name="Leger J.P."/>
            <person name="Lennon N."/>
            <person name="Leuper L."/>
            <person name="LeVine S."/>
            <person name="Liu J."/>
            <person name="Liu X."/>
            <person name="Lokyitsang Y."/>
            <person name="Lokyitsang T."/>
            <person name="Lui A."/>
            <person name="Macdonald J."/>
            <person name="Major J."/>
            <person name="Marabella R."/>
            <person name="Maru K."/>
            <person name="Matthews C."/>
            <person name="McDonough S."/>
            <person name="Mehta T."/>
            <person name="Meldrim J."/>
            <person name="Melnikov A."/>
            <person name="Meneus L."/>
            <person name="Mihalev A."/>
            <person name="Mihova T."/>
            <person name="Miller K."/>
            <person name="Mittelman R."/>
            <person name="Mlenga V."/>
            <person name="Mulrain L."/>
            <person name="Munson G."/>
            <person name="Navidi A."/>
            <person name="Naylor J."/>
            <person name="Nguyen T."/>
            <person name="Nguyen N."/>
            <person name="Nguyen C."/>
            <person name="Nguyen T."/>
            <person name="Nicol R."/>
            <person name="Norbu N."/>
            <person name="Norbu C."/>
            <person name="Novod N."/>
            <person name="Nyima T."/>
            <person name="Olandt P."/>
            <person name="O'Neill B."/>
            <person name="O'Neill K."/>
            <person name="Osman S."/>
            <person name="Oyono L."/>
            <person name="Patti C."/>
            <person name="Perrin D."/>
            <person name="Phunkhang P."/>
            <person name="Pierre F."/>
            <person name="Priest M."/>
            <person name="Rachupka A."/>
            <person name="Raghuraman S."/>
            <person name="Rameau R."/>
            <person name="Ray V."/>
            <person name="Raymond C."/>
            <person name="Rege F."/>
            <person name="Rise C."/>
            <person name="Rogers J."/>
            <person name="Rogov P."/>
            <person name="Sahalie J."/>
            <person name="Settipalli S."/>
            <person name="Sharpe T."/>
            <person name="Shea T."/>
            <person name="Sheehan M."/>
            <person name="Sherpa N."/>
            <person name="Shi J."/>
            <person name="Shih D."/>
            <person name="Sloan J."/>
            <person name="Smith C."/>
            <person name="Sparrow T."/>
            <person name="Stalker J."/>
            <person name="Stange-Thomann N."/>
            <person name="Stavropoulos S."/>
            <person name="Stone C."/>
            <person name="Stone S."/>
            <person name="Sykes S."/>
            <person name="Tchuinga P."/>
            <person name="Tenzing P."/>
            <person name="Tesfaye S."/>
            <person name="Thoulutsang D."/>
            <person name="Thoulutsang Y."/>
            <person name="Topham K."/>
            <person name="Topping I."/>
            <person name="Tsamla T."/>
            <person name="Vassiliev H."/>
            <person name="Venkataraman V."/>
            <person name="Vo A."/>
            <person name="Wangchuk T."/>
            <person name="Wangdi T."/>
            <person name="Weiand M."/>
            <person name="Wilkinson J."/>
            <person name="Wilson A."/>
            <person name="Yadav S."/>
            <person name="Yang S."/>
            <person name="Yang X."/>
            <person name="Young G."/>
            <person name="Yu Q."/>
            <person name="Zainoun J."/>
            <person name="Zembek L."/>
            <person name="Zimmer A."/>
            <person name="Lander E.S."/>
        </authorList>
    </citation>
    <scope>NUCLEOTIDE SEQUENCE [LARGE SCALE GENOMIC DNA]</scope>
    <source>
        <strain evidence="10">Boxer</strain>
    </source>
</reference>
<dbReference type="InterPro" id="IPR036236">
    <property type="entry name" value="Znf_C2H2_sf"/>
</dbReference>
<evidence type="ECO:0000256" key="1">
    <source>
        <dbReference type="ARBA" id="ARBA00004123"/>
    </source>
</evidence>
<keyword evidence="8" id="KW-0472">Membrane</keyword>
<dbReference type="PROSITE" id="PS50157">
    <property type="entry name" value="ZINC_FINGER_C2H2_2"/>
    <property type="match status" value="2"/>
</dbReference>
<dbReference type="SUPFAM" id="SSF57667">
    <property type="entry name" value="beta-beta-alpha zinc fingers"/>
    <property type="match status" value="2"/>
</dbReference>
<evidence type="ECO:0000256" key="4">
    <source>
        <dbReference type="ARBA" id="ARBA00022771"/>
    </source>
</evidence>
<keyword evidence="3" id="KW-0677">Repeat</keyword>
<keyword evidence="4 7" id="KW-0863">Zinc-finger</keyword>
<feature type="transmembrane region" description="Helical" evidence="8">
    <location>
        <begin position="25"/>
        <end position="45"/>
    </location>
</feature>
<keyword evidence="6" id="KW-0539">Nucleus</keyword>
<keyword evidence="8" id="KW-0812">Transmembrane</keyword>
<comment type="subcellular location">
    <subcellularLocation>
        <location evidence="1">Nucleus</location>
    </subcellularLocation>
</comment>
<evidence type="ECO:0000313" key="10">
    <source>
        <dbReference type="Ensembl" id="ENSCAFP00000072093.1"/>
    </source>
</evidence>
<evidence type="ECO:0000256" key="6">
    <source>
        <dbReference type="ARBA" id="ARBA00023242"/>
    </source>
</evidence>
<dbReference type="GO" id="GO:0005634">
    <property type="term" value="C:nucleus"/>
    <property type="evidence" value="ECO:0007669"/>
    <property type="project" value="UniProtKB-SubCell"/>
</dbReference>
<feature type="domain" description="C2H2-type" evidence="9">
    <location>
        <begin position="84"/>
        <end position="111"/>
    </location>
</feature>
<dbReference type="Ensembl" id="ENSCAFT00000101481.1">
    <property type="protein sequence ID" value="ENSCAFP00000072093.1"/>
    <property type="gene ID" value="ENSCAFG00000054379.1"/>
</dbReference>
<organism evidence="10 11">
    <name type="scientific">Canis lupus familiaris</name>
    <name type="common">Dog</name>
    <name type="synonym">Canis familiaris</name>
    <dbReference type="NCBI Taxonomy" id="9615"/>
    <lineage>
        <taxon>Eukaryota</taxon>
        <taxon>Metazoa</taxon>
        <taxon>Chordata</taxon>
        <taxon>Craniata</taxon>
        <taxon>Vertebrata</taxon>
        <taxon>Euteleostomi</taxon>
        <taxon>Mammalia</taxon>
        <taxon>Eutheria</taxon>
        <taxon>Laurasiatheria</taxon>
        <taxon>Carnivora</taxon>
        <taxon>Caniformia</taxon>
        <taxon>Canidae</taxon>
        <taxon>Canis</taxon>
    </lineage>
</organism>
<evidence type="ECO:0000256" key="3">
    <source>
        <dbReference type="ARBA" id="ARBA00022737"/>
    </source>
</evidence>
<dbReference type="InterPro" id="IPR013087">
    <property type="entry name" value="Znf_C2H2_type"/>
</dbReference>
<evidence type="ECO:0000313" key="11">
    <source>
        <dbReference type="Proteomes" id="UP000002254"/>
    </source>
</evidence>
<dbReference type="PANTHER" id="PTHR23226">
    <property type="entry name" value="ZINC FINGER AND SCAN DOMAIN-CONTAINING"/>
    <property type="match status" value="1"/>
</dbReference>
<evidence type="ECO:0000259" key="9">
    <source>
        <dbReference type="PROSITE" id="PS50157"/>
    </source>
</evidence>
<name>A0A8P0TQJ1_CANLF</name>
<dbReference type="Proteomes" id="UP000002254">
    <property type="component" value="Chromosome 6"/>
</dbReference>
<keyword evidence="5" id="KW-0862">Zinc</keyword>
<protein>
    <recommendedName>
        <fullName evidence="9">C2H2-type domain-containing protein</fullName>
    </recommendedName>
</protein>
<accession>A0A8P0TQJ1</accession>
<feature type="domain" description="C2H2-type" evidence="9">
    <location>
        <begin position="55"/>
        <end position="83"/>
    </location>
</feature>
<evidence type="ECO:0000256" key="8">
    <source>
        <dbReference type="SAM" id="Phobius"/>
    </source>
</evidence>
<dbReference type="GO" id="GO:0008270">
    <property type="term" value="F:zinc ion binding"/>
    <property type="evidence" value="ECO:0007669"/>
    <property type="project" value="UniProtKB-KW"/>
</dbReference>
<evidence type="ECO:0000256" key="7">
    <source>
        <dbReference type="PROSITE-ProRule" id="PRU00042"/>
    </source>
</evidence>
<reference evidence="10" key="2">
    <citation type="submission" date="2025-08" db="UniProtKB">
        <authorList>
            <consortium name="Ensembl"/>
        </authorList>
    </citation>
    <scope>IDENTIFICATION</scope>
</reference>
<dbReference type="AlphaFoldDB" id="A0A8P0TQJ1"/>
<evidence type="ECO:0000256" key="2">
    <source>
        <dbReference type="ARBA" id="ARBA00022723"/>
    </source>
</evidence>
<keyword evidence="8" id="KW-1133">Transmembrane helix</keyword>
<sequence length="125" mass="14289">MSAMTVGKLRVITLTSLNTRESTQWRFLMIAASVGNLLVGVHYLLKHDRIHTGERPCECCECGRAFSHNSHLQHQKTHGGEKASECKEYGKTFKYRSYLSNHLGIHTRKKLNEIKVVEPLVRVQL</sequence>
<dbReference type="Gene3D" id="3.30.160.60">
    <property type="entry name" value="Classic Zinc Finger"/>
    <property type="match status" value="2"/>
</dbReference>